<feature type="region of interest" description="Disordered" evidence="1">
    <location>
        <begin position="99"/>
        <end position="122"/>
    </location>
</feature>
<protein>
    <submittedName>
        <fullName evidence="2">DUF2894 domain-containing protein</fullName>
    </submittedName>
</protein>
<gene>
    <name evidence="2" type="ORF">IPJ38_11865</name>
</gene>
<dbReference type="InterPro" id="IPR021549">
    <property type="entry name" value="DUF2894"/>
</dbReference>
<dbReference type="Pfam" id="PF11445">
    <property type="entry name" value="DUF2894"/>
    <property type="match status" value="1"/>
</dbReference>
<organism evidence="2 3">
    <name type="scientific">Candidatus Dechloromonas phosphorivorans</name>
    <dbReference type="NCBI Taxonomy" id="2899244"/>
    <lineage>
        <taxon>Bacteria</taxon>
        <taxon>Pseudomonadati</taxon>
        <taxon>Pseudomonadota</taxon>
        <taxon>Betaproteobacteria</taxon>
        <taxon>Rhodocyclales</taxon>
        <taxon>Azonexaceae</taxon>
        <taxon>Dechloromonas</taxon>
    </lineage>
</organism>
<evidence type="ECO:0000313" key="3">
    <source>
        <dbReference type="Proteomes" id="UP000739411"/>
    </source>
</evidence>
<reference evidence="2 3" key="1">
    <citation type="submission" date="2020-10" db="EMBL/GenBank/DDBJ databases">
        <title>Connecting structure to function with the recovery of over 1000 high-quality activated sludge metagenome-assembled genomes encoding full-length rRNA genes using long-read sequencing.</title>
        <authorList>
            <person name="Singleton C.M."/>
            <person name="Petriglieri F."/>
            <person name="Kristensen J.M."/>
            <person name="Kirkegaard R.H."/>
            <person name="Michaelsen T.Y."/>
            <person name="Andersen M.H."/>
            <person name="Karst S.M."/>
            <person name="Dueholm M.S."/>
            <person name="Nielsen P.H."/>
            <person name="Albertsen M."/>
        </authorList>
    </citation>
    <scope>NUCLEOTIDE SEQUENCE [LARGE SCALE GENOMIC DNA]</scope>
    <source>
        <strain evidence="2">EsbW_18-Q3-R4-48_BATAC.463</strain>
    </source>
</reference>
<accession>A0A935K340</accession>
<dbReference type="AlphaFoldDB" id="A0A935K340"/>
<comment type="caution">
    <text evidence="2">The sequence shown here is derived from an EMBL/GenBank/DDBJ whole genome shotgun (WGS) entry which is preliminary data.</text>
</comment>
<proteinExistence type="predicted"/>
<evidence type="ECO:0000313" key="2">
    <source>
        <dbReference type="EMBL" id="MBK7415694.1"/>
    </source>
</evidence>
<dbReference type="EMBL" id="JADJMS010000024">
    <property type="protein sequence ID" value="MBK7415694.1"/>
    <property type="molecule type" value="Genomic_DNA"/>
</dbReference>
<name>A0A935K340_9RHOO</name>
<dbReference type="Proteomes" id="UP000739411">
    <property type="component" value="Unassembled WGS sequence"/>
</dbReference>
<sequence>MAETPGNPADWQARLDALQASSAERHDPVRFAYLVALSRRAATAAEPVRQLLIAKTAALSDELAAHPTPARADSPESAADYLQAFMSYIDALIWLDHADPSRPTSSRPSGGEGEKKRKPKKV</sequence>
<evidence type="ECO:0000256" key="1">
    <source>
        <dbReference type="SAM" id="MobiDB-lite"/>
    </source>
</evidence>